<feature type="non-terminal residue" evidence="1">
    <location>
        <position position="51"/>
    </location>
</feature>
<dbReference type="Proteomes" id="UP000335636">
    <property type="component" value="Unassembled WGS sequence"/>
</dbReference>
<proteinExistence type="predicted"/>
<gene>
    <name evidence="1" type="ORF">MONAX_5E039825</name>
</gene>
<evidence type="ECO:0000313" key="2">
    <source>
        <dbReference type="Proteomes" id="UP000335636"/>
    </source>
</evidence>
<reference evidence="1" key="1">
    <citation type="submission" date="2019-04" db="EMBL/GenBank/DDBJ databases">
        <authorList>
            <person name="Alioto T."/>
            <person name="Alioto T."/>
        </authorList>
    </citation>
    <scope>NUCLEOTIDE SEQUENCE [LARGE SCALE GENOMIC DNA]</scope>
</reference>
<evidence type="ECO:0000313" key="1">
    <source>
        <dbReference type="EMBL" id="VTJ66443.1"/>
    </source>
</evidence>
<comment type="caution">
    <text evidence="1">The sequence shown here is derived from an EMBL/GenBank/DDBJ whole genome shotgun (WGS) entry which is preliminary data.</text>
</comment>
<dbReference type="EMBL" id="CABDUW010000342">
    <property type="protein sequence ID" value="VTJ66443.1"/>
    <property type="molecule type" value="Genomic_DNA"/>
</dbReference>
<keyword evidence="2" id="KW-1185">Reference proteome</keyword>
<protein>
    <submittedName>
        <fullName evidence="1">Uncharacterized protein</fullName>
    </submittedName>
</protein>
<name>A0A5E4BA03_MARMO</name>
<sequence>TTQAVCLADQPKPGKEYKYPEKLPGELYDANTQCKWQFGEKAKLCMLDFKK</sequence>
<feature type="non-terminal residue" evidence="1">
    <location>
        <position position="1"/>
    </location>
</feature>
<organism evidence="1 2">
    <name type="scientific">Marmota monax</name>
    <name type="common">Woodchuck</name>
    <dbReference type="NCBI Taxonomy" id="9995"/>
    <lineage>
        <taxon>Eukaryota</taxon>
        <taxon>Metazoa</taxon>
        <taxon>Chordata</taxon>
        <taxon>Craniata</taxon>
        <taxon>Vertebrata</taxon>
        <taxon>Euteleostomi</taxon>
        <taxon>Mammalia</taxon>
        <taxon>Eutheria</taxon>
        <taxon>Euarchontoglires</taxon>
        <taxon>Glires</taxon>
        <taxon>Rodentia</taxon>
        <taxon>Sciuromorpha</taxon>
        <taxon>Sciuridae</taxon>
        <taxon>Xerinae</taxon>
        <taxon>Marmotini</taxon>
        <taxon>Marmota</taxon>
    </lineage>
</organism>
<dbReference type="Gene3D" id="3.40.1620.60">
    <property type="match status" value="1"/>
</dbReference>
<dbReference type="AlphaFoldDB" id="A0A5E4BA03"/>
<accession>A0A5E4BA03</accession>